<sequence length="390" mass="44525">MITFIPIIVMIVLIFWFVFRKTETLELIGNEKEVFMLNSIYEEKGTNLEDVEMIGNVDTSQEGQYEIKYQYKNQTVKRLVEVLNNKQIVMNLNGSQDTYVLKGQKYIESGCHVIDQNEGNLTDQVKITGKVDTQKVGDYEIIYSVQNKEGIYCSKKRIVHVVNEFEKNSHGIPVLMYHYVYTPDDLPKTINTNYILDSKLEEQLKYLKEQDFYFPSYQELSAYIKGEIDLPKKSVILTFDDGQKGFLKYGIPLLEKYQIPATSFIIASQNGKEKVKKYASEYITFQSHSYDMHKGGGNIGHGGIISALNMEQIKEDLLKAQNIVENTEAFAYPYGDVTVQGQQAIQEAEILCAFTTEYGKVKKGQDPTKLPRVRVLGESSLQSYIASLGM</sequence>
<reference evidence="5" key="1">
    <citation type="submission" date="2023-06" db="EMBL/GenBank/DDBJ databases">
        <title>Identification and characterization of horizontal gene transfer across gut microbiota members of farm animals based on homology search.</title>
        <authorList>
            <person name="Zeman M."/>
            <person name="Kubasova T."/>
            <person name="Jahodarova E."/>
            <person name="Nykrynova M."/>
            <person name="Rychlik I."/>
        </authorList>
    </citation>
    <scope>NUCLEOTIDE SEQUENCE [LARGE SCALE GENOMIC DNA]</scope>
    <source>
        <strain evidence="5">ET341</strain>
    </source>
</reference>
<evidence type="ECO:0000313" key="5">
    <source>
        <dbReference type="Proteomes" id="UP001529275"/>
    </source>
</evidence>
<dbReference type="Pfam" id="PF16403">
    <property type="entry name" value="Bact_surface_Ig-like"/>
    <property type="match status" value="1"/>
</dbReference>
<name>A0ABT7UHH1_9FIRM</name>
<comment type="subcellular location">
    <subcellularLocation>
        <location evidence="1">Secreted</location>
    </subcellularLocation>
</comment>
<dbReference type="Gene3D" id="3.20.20.370">
    <property type="entry name" value="Glycoside hydrolase/deacetylase"/>
    <property type="match status" value="1"/>
</dbReference>
<comment type="caution">
    <text evidence="4">The sequence shown here is derived from an EMBL/GenBank/DDBJ whole genome shotgun (WGS) entry which is preliminary data.</text>
</comment>
<proteinExistence type="predicted"/>
<reference evidence="4 5" key="2">
    <citation type="submission" date="2023-06" db="EMBL/GenBank/DDBJ databases">
        <authorList>
            <person name="Zeman M."/>
            <person name="Kubasova T."/>
            <person name="Jahodarova E."/>
            <person name="Nykrynova M."/>
            <person name="Rychlik I."/>
        </authorList>
    </citation>
    <scope>NUCLEOTIDE SEQUENCE [LARGE SCALE GENOMIC DNA]</scope>
    <source>
        <strain evidence="4 5">ET341</strain>
    </source>
</reference>
<organism evidence="4 5">
    <name type="scientific">Massilimicrobiota timonensis</name>
    <dbReference type="NCBI Taxonomy" id="1776392"/>
    <lineage>
        <taxon>Bacteria</taxon>
        <taxon>Bacillati</taxon>
        <taxon>Bacillota</taxon>
        <taxon>Erysipelotrichia</taxon>
        <taxon>Erysipelotrichales</taxon>
        <taxon>Erysipelotrichaceae</taxon>
        <taxon>Massilimicrobiota</taxon>
    </lineage>
</organism>
<dbReference type="InterPro" id="IPR013783">
    <property type="entry name" value="Ig-like_fold"/>
</dbReference>
<dbReference type="PANTHER" id="PTHR34216">
    <property type="match status" value="1"/>
</dbReference>
<dbReference type="SUPFAM" id="SSF88713">
    <property type="entry name" value="Glycoside hydrolase/deacetylase"/>
    <property type="match status" value="1"/>
</dbReference>
<keyword evidence="2" id="KW-0732">Signal</keyword>
<feature type="domain" description="NodB homology" evidence="3">
    <location>
        <begin position="233"/>
        <end position="390"/>
    </location>
</feature>
<dbReference type="PROSITE" id="PS51677">
    <property type="entry name" value="NODB"/>
    <property type="match status" value="1"/>
</dbReference>
<dbReference type="InterPro" id="IPR002509">
    <property type="entry name" value="NODB_dom"/>
</dbReference>
<accession>A0ABT7UHH1</accession>
<dbReference type="Gene3D" id="2.60.40.10">
    <property type="entry name" value="Immunoglobulins"/>
    <property type="match status" value="1"/>
</dbReference>
<protein>
    <submittedName>
        <fullName evidence="4">DUF5011 domain-containing protein</fullName>
    </submittedName>
</protein>
<dbReference type="Pfam" id="PF01522">
    <property type="entry name" value="Polysacc_deac_1"/>
    <property type="match status" value="1"/>
</dbReference>
<evidence type="ECO:0000259" key="3">
    <source>
        <dbReference type="PROSITE" id="PS51677"/>
    </source>
</evidence>
<evidence type="ECO:0000256" key="1">
    <source>
        <dbReference type="ARBA" id="ARBA00004613"/>
    </source>
</evidence>
<dbReference type="PANTHER" id="PTHR34216:SF3">
    <property type="entry name" value="POLY-BETA-1,6-N-ACETYL-D-GLUCOSAMINE N-DEACETYLASE"/>
    <property type="match status" value="1"/>
</dbReference>
<keyword evidence="5" id="KW-1185">Reference proteome</keyword>
<dbReference type="InterPro" id="IPR011330">
    <property type="entry name" value="Glyco_hydro/deAcase_b/a-brl"/>
</dbReference>
<gene>
    <name evidence="4" type="ORF">QUV98_04590</name>
</gene>
<evidence type="ECO:0000313" key="4">
    <source>
        <dbReference type="EMBL" id="MDM8195592.1"/>
    </source>
</evidence>
<dbReference type="Proteomes" id="UP001529275">
    <property type="component" value="Unassembled WGS sequence"/>
</dbReference>
<evidence type="ECO:0000256" key="2">
    <source>
        <dbReference type="ARBA" id="ARBA00022729"/>
    </source>
</evidence>
<dbReference type="EMBL" id="JAUDCK010000011">
    <property type="protein sequence ID" value="MDM8195592.1"/>
    <property type="molecule type" value="Genomic_DNA"/>
</dbReference>
<dbReference type="InterPro" id="IPR051398">
    <property type="entry name" value="Polysacch_Deacetylase"/>
</dbReference>
<dbReference type="InterPro" id="IPR032179">
    <property type="entry name" value="Cry22Aa_Ig-like"/>
</dbReference>